<feature type="domain" description="HTH cro/C1-type" evidence="1">
    <location>
        <begin position="31"/>
        <end position="70"/>
    </location>
</feature>
<dbReference type="InterPro" id="IPR010982">
    <property type="entry name" value="Lambda_DNA-bd_dom_sf"/>
</dbReference>
<dbReference type="EMBL" id="FNAU01000010">
    <property type="protein sequence ID" value="SDE48286.1"/>
    <property type="molecule type" value="Genomic_DNA"/>
</dbReference>
<dbReference type="OrthoDB" id="7428772at2"/>
<dbReference type="AlphaFoldDB" id="A0A1G7DBI9"/>
<evidence type="ECO:0000313" key="4">
    <source>
        <dbReference type="Proteomes" id="UP000182744"/>
    </source>
</evidence>
<dbReference type="InterPro" id="IPR001387">
    <property type="entry name" value="Cro/C1-type_HTH"/>
</dbReference>
<gene>
    <name evidence="2" type="ORF">R6G71_04650</name>
    <name evidence="3" type="ORF">SAMN05421878_11048</name>
</gene>
<dbReference type="SUPFAM" id="SSF47413">
    <property type="entry name" value="lambda repressor-like DNA-binding domains"/>
    <property type="match status" value="1"/>
</dbReference>
<dbReference type="PROSITE" id="PS50943">
    <property type="entry name" value="HTH_CROC1"/>
    <property type="match status" value="1"/>
</dbReference>
<evidence type="ECO:0000259" key="1">
    <source>
        <dbReference type="PROSITE" id="PS50943"/>
    </source>
</evidence>
<sequence>MRVRVSDSIIDVKHYDVIIHVKRRPGTPPIATAVGVTRQTITSIETGKYVASLPLAYKIARYFGYAIEDVFDFTDLEESK</sequence>
<dbReference type="CDD" id="cd00093">
    <property type="entry name" value="HTH_XRE"/>
    <property type="match status" value="1"/>
</dbReference>
<evidence type="ECO:0000313" key="3">
    <source>
        <dbReference type="EMBL" id="SDE48286.1"/>
    </source>
</evidence>
<protein>
    <submittedName>
        <fullName evidence="2">Helix-turn-helix transcriptional regulator</fullName>
    </submittedName>
    <submittedName>
        <fullName evidence="3">Putative transcriptional regulator</fullName>
    </submittedName>
</protein>
<reference evidence="3" key="2">
    <citation type="submission" date="2016-10" db="EMBL/GenBank/DDBJ databases">
        <authorList>
            <person name="de Groot N.N."/>
        </authorList>
    </citation>
    <scope>NUCLEOTIDE SEQUENCE [LARGE SCALE GENOMIC DNA]</scope>
    <source>
        <strain evidence="3">DSM 20639</strain>
    </source>
</reference>
<dbReference type="Proteomes" id="UP000182744">
    <property type="component" value="Unassembled WGS sequence"/>
</dbReference>
<keyword evidence="4" id="KW-1185">Reference proteome</keyword>
<dbReference type="EMBL" id="JAWNFU010000002">
    <property type="protein sequence ID" value="MDY5153337.1"/>
    <property type="molecule type" value="Genomic_DNA"/>
</dbReference>
<dbReference type="GO" id="GO:0003677">
    <property type="term" value="F:DNA binding"/>
    <property type="evidence" value="ECO:0007669"/>
    <property type="project" value="InterPro"/>
</dbReference>
<dbReference type="RefSeq" id="WP_083078392.1">
    <property type="nucleotide sequence ID" value="NZ_FNAU01000010.1"/>
</dbReference>
<reference evidence="2" key="3">
    <citation type="submission" date="2023-10" db="EMBL/GenBank/DDBJ databases">
        <title>Whole Genome based description of the genera Actinobaculum and Actinotignum reveals a complex phylogenetic relationship within the species included in the genus Actinotignum.</title>
        <authorList>
            <person name="Jensen C.S."/>
            <person name="Dargis R."/>
            <person name="Kemp M."/>
            <person name="Christensen J.J."/>
        </authorList>
    </citation>
    <scope>NUCLEOTIDE SEQUENCE</scope>
    <source>
        <strain evidence="2">Actinobaculum_suis_CCUG19206T</strain>
    </source>
</reference>
<dbReference type="Gene3D" id="1.10.260.40">
    <property type="entry name" value="lambda repressor-like DNA-binding domains"/>
    <property type="match status" value="1"/>
</dbReference>
<dbReference type="Proteomes" id="UP001273799">
    <property type="component" value="Unassembled WGS sequence"/>
</dbReference>
<organism evidence="3 4">
    <name type="scientific">Actinobaculum suis</name>
    <dbReference type="NCBI Taxonomy" id="1657"/>
    <lineage>
        <taxon>Bacteria</taxon>
        <taxon>Bacillati</taxon>
        <taxon>Actinomycetota</taxon>
        <taxon>Actinomycetes</taxon>
        <taxon>Actinomycetales</taxon>
        <taxon>Actinomycetaceae</taxon>
        <taxon>Actinobaculum</taxon>
    </lineage>
</organism>
<proteinExistence type="predicted"/>
<evidence type="ECO:0000313" key="2">
    <source>
        <dbReference type="EMBL" id="MDY5153337.1"/>
    </source>
</evidence>
<reference evidence="4" key="1">
    <citation type="submission" date="2016-10" db="EMBL/GenBank/DDBJ databases">
        <authorList>
            <person name="Varghese N."/>
        </authorList>
    </citation>
    <scope>NUCLEOTIDE SEQUENCE [LARGE SCALE GENOMIC DNA]</scope>
    <source>
        <strain evidence="4">DSM 20639</strain>
    </source>
</reference>
<accession>A0A1G7DBI9</accession>
<dbReference type="Pfam" id="PF01381">
    <property type="entry name" value="HTH_3"/>
    <property type="match status" value="1"/>
</dbReference>
<name>A0A1G7DBI9_9ACTO</name>